<reference evidence="5" key="1">
    <citation type="journal article" date="2011" name="Trop. Plant Biol.">
        <title>S-RNase-like Sequences in Styles of Coffea (Rubiaceae). Evidence for S-RNase Based Gametophytic Self-Incompatibility?</title>
        <authorList>
            <person name="Asquini E."/>
            <person name="Gerdol M."/>
            <person name="Gasperini D."/>
            <person name="Igic B."/>
            <person name="Graziosi G."/>
            <person name="Pallavicini A."/>
        </authorList>
    </citation>
    <scope>NUCLEOTIDE SEQUENCE</scope>
</reference>
<proteinExistence type="evidence at transcript level"/>
<comment type="similarity">
    <text evidence="1 3">Belongs to the RNase T2 family.</text>
</comment>
<dbReference type="InterPro" id="IPR036430">
    <property type="entry name" value="RNase_T2-like_sf"/>
</dbReference>
<evidence type="ECO:0000256" key="2">
    <source>
        <dbReference type="ARBA" id="ARBA00022759"/>
    </source>
</evidence>
<dbReference type="GO" id="GO:0033897">
    <property type="term" value="F:ribonuclease T2 activity"/>
    <property type="evidence" value="ECO:0007669"/>
    <property type="project" value="InterPro"/>
</dbReference>
<keyword evidence="4" id="KW-0732">Signal</keyword>
<evidence type="ECO:0000256" key="3">
    <source>
        <dbReference type="RuleBase" id="RU004328"/>
    </source>
</evidence>
<dbReference type="AlphaFoldDB" id="H1ZS18"/>
<dbReference type="SUPFAM" id="SSF55895">
    <property type="entry name" value="Ribonuclease Rh-like"/>
    <property type="match status" value="1"/>
</dbReference>
<feature type="signal peptide" evidence="4">
    <location>
        <begin position="1"/>
        <end position="16"/>
    </location>
</feature>
<dbReference type="PANTHER" id="PTHR11240">
    <property type="entry name" value="RIBONUCLEASE T2"/>
    <property type="match status" value="1"/>
</dbReference>
<gene>
    <name evidence="5" type="primary">S-RNase</name>
</gene>
<evidence type="ECO:0000313" key="5">
    <source>
        <dbReference type="EMBL" id="CBD77383.1"/>
    </source>
</evidence>
<dbReference type="Gene3D" id="3.90.730.10">
    <property type="entry name" value="Ribonuclease T2-like"/>
    <property type="match status" value="1"/>
</dbReference>
<keyword evidence="2" id="KW-0255">Endonuclease</keyword>
<feature type="chain" id="PRO_5003559501" evidence="4">
    <location>
        <begin position="17"/>
        <end position="237"/>
    </location>
</feature>
<evidence type="ECO:0000256" key="4">
    <source>
        <dbReference type="SAM" id="SignalP"/>
    </source>
</evidence>
<dbReference type="GO" id="GO:0005576">
    <property type="term" value="C:extracellular region"/>
    <property type="evidence" value="ECO:0007669"/>
    <property type="project" value="TreeGrafter"/>
</dbReference>
<keyword evidence="2" id="KW-0378">Hydrolase</keyword>
<keyword evidence="2" id="KW-0540">Nuclease</keyword>
<dbReference type="GO" id="GO:0006401">
    <property type="term" value="P:RNA catabolic process"/>
    <property type="evidence" value="ECO:0007669"/>
    <property type="project" value="TreeGrafter"/>
</dbReference>
<dbReference type="GO" id="GO:0003723">
    <property type="term" value="F:RNA binding"/>
    <property type="evidence" value="ECO:0007669"/>
    <property type="project" value="InterPro"/>
</dbReference>
<dbReference type="Pfam" id="PF00445">
    <property type="entry name" value="Ribonuclease_T2"/>
    <property type="match status" value="1"/>
</dbReference>
<dbReference type="EMBL" id="FN547910">
    <property type="protein sequence ID" value="CBD77383.1"/>
    <property type="molecule type" value="mRNA"/>
</dbReference>
<organism evidence="5">
    <name type="scientific">Coffea canephora</name>
    <name type="common">Robusta coffee</name>
    <dbReference type="NCBI Taxonomy" id="49390"/>
    <lineage>
        <taxon>Eukaryota</taxon>
        <taxon>Viridiplantae</taxon>
        <taxon>Streptophyta</taxon>
        <taxon>Embryophyta</taxon>
        <taxon>Tracheophyta</taxon>
        <taxon>Spermatophyta</taxon>
        <taxon>Magnoliopsida</taxon>
        <taxon>eudicotyledons</taxon>
        <taxon>Gunneridae</taxon>
        <taxon>Pentapetalae</taxon>
        <taxon>asterids</taxon>
        <taxon>lamiids</taxon>
        <taxon>Gentianales</taxon>
        <taxon>Rubiaceae</taxon>
        <taxon>Ixoroideae</taxon>
        <taxon>Gardenieae complex</taxon>
        <taxon>Bertiereae - Coffeeae clade</taxon>
        <taxon>Coffeeae</taxon>
        <taxon>Coffea</taxon>
    </lineage>
</organism>
<sequence length="237" mass="27714">MALLSYIVALIAISSAFQEQVRSEYDFIRLVQLWSNSICLHFGPIQCLRPTPLSRATLHGVWPDNWTVPLFDCAINPNNAYINLRTPRQIDRRDYYWWNYKLPSHPTINDQRWWAHEWDKHGTCSLNRFTQRGYFQLAENLMSRYDVTTILKRDIQTRYPLIAQVNQSISQFTGFRPELRCQPYRGLNMLVEMIICFDRTGTSIIDCPVLTTSCGWSVTNTIYVPGLQLIRPTQFGV</sequence>
<dbReference type="PANTHER" id="PTHR11240:SF22">
    <property type="entry name" value="RIBONUCLEASE T2"/>
    <property type="match status" value="1"/>
</dbReference>
<name>H1ZS18_COFCA</name>
<protein>
    <submittedName>
        <fullName evidence="5">Putative S-RNase</fullName>
    </submittedName>
</protein>
<accession>H1ZS18</accession>
<dbReference type="InterPro" id="IPR001568">
    <property type="entry name" value="RNase_T2-like"/>
</dbReference>
<evidence type="ECO:0000256" key="1">
    <source>
        <dbReference type="ARBA" id="ARBA00007469"/>
    </source>
</evidence>